<feature type="transmembrane region" description="Helical" evidence="2">
    <location>
        <begin position="151"/>
        <end position="173"/>
    </location>
</feature>
<dbReference type="Gene3D" id="2.40.50.100">
    <property type="match status" value="1"/>
</dbReference>
<keyword evidence="4" id="KW-1185">Reference proteome</keyword>
<dbReference type="EMBL" id="CP017641">
    <property type="protein sequence ID" value="APZ94422.1"/>
    <property type="molecule type" value="Genomic_DNA"/>
</dbReference>
<dbReference type="SUPFAM" id="SSF111369">
    <property type="entry name" value="HlyD-like secretion proteins"/>
    <property type="match status" value="1"/>
</dbReference>
<dbReference type="AlphaFoldDB" id="A0A1P8WK51"/>
<evidence type="ECO:0000256" key="1">
    <source>
        <dbReference type="SAM" id="Coils"/>
    </source>
</evidence>
<dbReference type="GO" id="GO:0016020">
    <property type="term" value="C:membrane"/>
    <property type="evidence" value="ECO:0007669"/>
    <property type="project" value="InterPro"/>
</dbReference>
<organism evidence="3 4">
    <name type="scientific">Fuerstiella marisgermanici</name>
    <dbReference type="NCBI Taxonomy" id="1891926"/>
    <lineage>
        <taxon>Bacteria</taxon>
        <taxon>Pseudomonadati</taxon>
        <taxon>Planctomycetota</taxon>
        <taxon>Planctomycetia</taxon>
        <taxon>Planctomycetales</taxon>
        <taxon>Planctomycetaceae</taxon>
        <taxon>Fuerstiella</taxon>
    </lineage>
</organism>
<dbReference type="InterPro" id="IPR001193">
    <property type="entry name" value="MBTPS2"/>
</dbReference>
<accession>A0A1P8WK51</accession>
<feature type="transmembrane region" description="Helical" evidence="2">
    <location>
        <begin position="279"/>
        <end position="299"/>
    </location>
</feature>
<evidence type="ECO:0000313" key="4">
    <source>
        <dbReference type="Proteomes" id="UP000187735"/>
    </source>
</evidence>
<sequence>MHTINNHSYELGAIRLTLRRDLTVRPERSGDTGCYQIEDVANSKFFRIGTPEYTFLSLLDGQTSIANAVAETATKLGGDAFTETQAAAFCRWLVDNSLASTKQSASVNRLQEQAERDASRKKREWLNPLMLKIPLGRPQSLLRSLSGGMNWCFSSVGAGLWLVVVLLGAYRLWMNFEHFGSSVSSLVAADNWVWLGLTALLLKVIHEAAHGLACDRFGGDTREAGILLLLFVPLPYVDVTSAWRFGSKWQRVIVSAAGMYAEFFIAAVAAIIWTSTNSAIIQFHACNVIVTAGFVTLLFNMNPLMRFDGYYILTDAFDLPNLATHGQQDTMSLARRWLLGLQEQPPEWPEGRRLIVRMYGLASLVWKILILVSLTLAAAALYHGAGIVLAAVALCLWLLLPAFKFVKYIILSDPINPPNRLRFSLITASMAALTFGVWNYVPYVERIQLAATVDYAPVITVRAATSGFVRKIHVRPGDSVTTGQSLFTLENVELTARIQQLQLAAETSRLDTTKYHREGKLAAFQIEQENAAAVQKRLNELQAQADSLTVRAIDNGTVLSRRLSDFADRWVTAGTELMLLGNDQQRSVRFVVAQSDIASMRTALHQPAQVHIWGSTYNDLTGVIAEIEPRGSTALRYPSLAVTAGGPLAVKQVPSGESTDQQWQLLEPHFSGRIKLKEGSLNAFGTGQTGVVELTANRGSMGRVLTSWVEGKLRRE</sequence>
<reference evidence="3 4" key="1">
    <citation type="journal article" date="2016" name="Front. Microbiol.">
        <title>Fuerstia marisgermanicae gen. nov., sp. nov., an Unusual Member of the Phylum Planctomycetes from the German Wadden Sea.</title>
        <authorList>
            <person name="Kohn T."/>
            <person name="Heuer A."/>
            <person name="Jogler M."/>
            <person name="Vollmers J."/>
            <person name="Boedeker C."/>
            <person name="Bunk B."/>
            <person name="Rast P."/>
            <person name="Borchert D."/>
            <person name="Glockner I."/>
            <person name="Freese H.M."/>
            <person name="Klenk H.P."/>
            <person name="Overmann J."/>
            <person name="Kaster A.K."/>
            <person name="Rohde M."/>
            <person name="Wiegand S."/>
            <person name="Jogler C."/>
        </authorList>
    </citation>
    <scope>NUCLEOTIDE SEQUENCE [LARGE SCALE GENOMIC DNA]</scope>
    <source>
        <strain evidence="3 4">NH11</strain>
    </source>
</reference>
<feature type="transmembrane region" description="Helical" evidence="2">
    <location>
        <begin position="252"/>
        <end position="273"/>
    </location>
</feature>
<proteinExistence type="predicted"/>
<keyword evidence="2" id="KW-1133">Transmembrane helix</keyword>
<dbReference type="STRING" id="1891926.Fuma_04054"/>
<dbReference type="Proteomes" id="UP000187735">
    <property type="component" value="Chromosome"/>
</dbReference>
<keyword evidence="1" id="KW-0175">Coiled coil</keyword>
<protein>
    <submittedName>
        <fullName evidence="3">Efflux transporter, RND family, MFP subunit</fullName>
    </submittedName>
</protein>
<gene>
    <name evidence="3" type="ORF">Fuma_04054</name>
</gene>
<feature type="coiled-coil region" evidence="1">
    <location>
        <begin position="524"/>
        <end position="551"/>
    </location>
</feature>
<feature type="transmembrane region" description="Helical" evidence="2">
    <location>
        <begin position="421"/>
        <end position="441"/>
    </location>
</feature>
<dbReference type="KEGG" id="fmr:Fuma_04054"/>
<dbReference type="GO" id="GO:0031293">
    <property type="term" value="P:membrane protein intracellular domain proteolysis"/>
    <property type="evidence" value="ECO:0007669"/>
    <property type="project" value="TreeGrafter"/>
</dbReference>
<evidence type="ECO:0000256" key="2">
    <source>
        <dbReference type="SAM" id="Phobius"/>
    </source>
</evidence>
<dbReference type="GO" id="GO:0004222">
    <property type="term" value="F:metalloendopeptidase activity"/>
    <property type="evidence" value="ECO:0007669"/>
    <property type="project" value="InterPro"/>
</dbReference>
<feature type="transmembrane region" description="Helical" evidence="2">
    <location>
        <begin position="380"/>
        <end position="400"/>
    </location>
</feature>
<name>A0A1P8WK51_9PLAN</name>
<keyword evidence="2" id="KW-0812">Transmembrane</keyword>
<dbReference type="PANTHER" id="PTHR13325">
    <property type="entry name" value="PROTEASE M50 MEMBRANE-BOUND TRANSCRIPTION FACTOR SITE 2 PROTEASE"/>
    <property type="match status" value="1"/>
</dbReference>
<dbReference type="RefSeq" id="WP_077025728.1">
    <property type="nucleotide sequence ID" value="NZ_CP017641.1"/>
</dbReference>
<dbReference type="OrthoDB" id="9800627at2"/>
<evidence type="ECO:0000313" key="3">
    <source>
        <dbReference type="EMBL" id="APZ94422.1"/>
    </source>
</evidence>
<dbReference type="PANTHER" id="PTHR13325:SF3">
    <property type="entry name" value="MEMBRANE-BOUND TRANSCRIPTION FACTOR SITE-2 PROTEASE"/>
    <property type="match status" value="1"/>
</dbReference>
<keyword evidence="2" id="KW-0472">Membrane</keyword>
<dbReference type="GO" id="GO:0005737">
    <property type="term" value="C:cytoplasm"/>
    <property type="evidence" value="ECO:0007669"/>
    <property type="project" value="TreeGrafter"/>
</dbReference>
<feature type="transmembrane region" description="Helical" evidence="2">
    <location>
        <begin position="354"/>
        <end position="374"/>
    </location>
</feature>